<dbReference type="GO" id="GO:0035282">
    <property type="term" value="P:segmentation"/>
    <property type="evidence" value="ECO:0007669"/>
    <property type="project" value="UniProtKB-KW"/>
</dbReference>
<feature type="binding site" evidence="14">
    <location>
        <position position="237"/>
    </location>
    <ligand>
        <name>Zn(2+)</name>
        <dbReference type="ChEBI" id="CHEBI:29105"/>
    </ligand>
</feature>
<evidence type="ECO:0000256" key="6">
    <source>
        <dbReference type="ARBA" id="ARBA00022771"/>
    </source>
</evidence>
<dbReference type="InterPro" id="IPR050329">
    <property type="entry name" value="GLI_C2H2-zinc-finger"/>
</dbReference>
<feature type="domain" description="C2H2-type" evidence="15">
    <location>
        <begin position="653"/>
        <end position="680"/>
    </location>
</feature>
<feature type="binding site" evidence="14">
    <location>
        <position position="240"/>
    </location>
    <ligand>
        <name>Zn(2+)</name>
        <dbReference type="ChEBI" id="CHEBI:29105"/>
    </ligand>
</feature>
<evidence type="ECO:0000256" key="3">
    <source>
        <dbReference type="ARBA" id="ARBA00022492"/>
    </source>
</evidence>
<dbReference type="PROSITE" id="PS00028">
    <property type="entry name" value="ZINC_FINGER_C2H2_1"/>
    <property type="match status" value="11"/>
</dbReference>
<dbReference type="Pfam" id="PF00096">
    <property type="entry name" value="zf-C2H2"/>
    <property type="match status" value="5"/>
</dbReference>
<dbReference type="SMART" id="SM00980">
    <property type="entry name" value="THAP"/>
    <property type="match status" value="2"/>
</dbReference>
<dbReference type="Gene3D" id="6.20.210.20">
    <property type="entry name" value="THAP domain"/>
    <property type="match status" value="1"/>
</dbReference>
<dbReference type="InterPro" id="IPR012934">
    <property type="entry name" value="Znf_AD"/>
</dbReference>
<evidence type="ECO:0000256" key="11">
    <source>
        <dbReference type="ARBA" id="ARBA00053345"/>
    </source>
</evidence>
<evidence type="ECO:0000256" key="13">
    <source>
        <dbReference type="PROSITE-ProRule" id="PRU00309"/>
    </source>
</evidence>
<evidence type="ECO:0000256" key="9">
    <source>
        <dbReference type="ARBA" id="ARBA00023242"/>
    </source>
</evidence>
<evidence type="ECO:0000256" key="10">
    <source>
        <dbReference type="ARBA" id="ARBA00023843"/>
    </source>
</evidence>
<dbReference type="PANTHER" id="PTHR19818:SF163">
    <property type="entry name" value="C2H2-TYPE DOMAIN-CONTAINING PROTEIN"/>
    <property type="match status" value="1"/>
</dbReference>
<dbReference type="InterPro" id="IPR036236">
    <property type="entry name" value="Znf_C2H2_sf"/>
</dbReference>
<evidence type="ECO:0000256" key="12">
    <source>
        <dbReference type="PROSITE-ProRule" id="PRU00042"/>
    </source>
</evidence>
<dbReference type="GO" id="GO:0005634">
    <property type="term" value="C:nucleus"/>
    <property type="evidence" value="ECO:0007669"/>
    <property type="project" value="UniProtKB-SubCell"/>
</dbReference>
<evidence type="ECO:0000256" key="5">
    <source>
        <dbReference type="ARBA" id="ARBA00022737"/>
    </source>
</evidence>
<reference evidence="18 19" key="1">
    <citation type="journal article" date="2024" name="BMC Genomics">
        <title>De novo assembly and annotation of Popillia japonica's genome with initial clues to its potential as an invasive pest.</title>
        <authorList>
            <person name="Cucini C."/>
            <person name="Boschi S."/>
            <person name="Funari R."/>
            <person name="Cardaioli E."/>
            <person name="Iannotti N."/>
            <person name="Marturano G."/>
            <person name="Paoli F."/>
            <person name="Bruttini M."/>
            <person name="Carapelli A."/>
            <person name="Frati F."/>
            <person name="Nardi F."/>
        </authorList>
    </citation>
    <scope>NUCLEOTIDE SEQUENCE [LARGE SCALE GENOMIC DNA]</scope>
    <source>
        <strain evidence="18">DMR45628</strain>
    </source>
</reference>
<keyword evidence="6 12" id="KW-0863">Zinc-finger</keyword>
<dbReference type="SUPFAM" id="SSF57667">
    <property type="entry name" value="beta-beta-alpha zinc fingers"/>
    <property type="match status" value="6"/>
</dbReference>
<dbReference type="AlphaFoldDB" id="A0AAW1N3W8"/>
<feature type="domain" description="C2H2-type" evidence="15">
    <location>
        <begin position="561"/>
        <end position="588"/>
    </location>
</feature>
<evidence type="ECO:0000313" key="19">
    <source>
        <dbReference type="Proteomes" id="UP001458880"/>
    </source>
</evidence>
<keyword evidence="5" id="KW-0677">Repeat</keyword>
<dbReference type="GO" id="GO:0008270">
    <property type="term" value="F:zinc ion binding"/>
    <property type="evidence" value="ECO:0007669"/>
    <property type="project" value="UniProtKB-UniRule"/>
</dbReference>
<evidence type="ECO:0000256" key="4">
    <source>
        <dbReference type="ARBA" id="ARBA00022723"/>
    </source>
</evidence>
<name>A0AAW1N3W8_POPJA</name>
<evidence type="ECO:0000259" key="15">
    <source>
        <dbReference type="PROSITE" id="PS50157"/>
    </source>
</evidence>
<gene>
    <name evidence="18" type="ORF">QE152_g3490</name>
</gene>
<feature type="binding site" evidence="14">
    <location>
        <position position="283"/>
    </location>
    <ligand>
        <name>Zn(2+)</name>
        <dbReference type="ChEBI" id="CHEBI:29105"/>
    </ligand>
</feature>
<feature type="domain" description="THAP-type" evidence="16">
    <location>
        <begin position="6"/>
        <end position="98"/>
    </location>
</feature>
<keyword evidence="8 13" id="KW-0238">DNA-binding</keyword>
<dbReference type="FunFam" id="3.30.160.60:FF:001954">
    <property type="entry name" value="Zinc finger protein 787"/>
    <property type="match status" value="1"/>
</dbReference>
<dbReference type="EMBL" id="JASPKY010000014">
    <property type="protein sequence ID" value="KAK9753358.1"/>
    <property type="molecule type" value="Genomic_DNA"/>
</dbReference>
<dbReference type="SMART" id="SM00868">
    <property type="entry name" value="zf-AD"/>
    <property type="match status" value="1"/>
</dbReference>
<protein>
    <recommendedName>
        <fullName evidence="10">Protein krueppel</fullName>
    </recommendedName>
</protein>
<feature type="domain" description="THAP-type" evidence="16">
    <location>
        <begin position="146"/>
        <end position="220"/>
    </location>
</feature>
<dbReference type="GO" id="GO:0045944">
    <property type="term" value="P:positive regulation of transcription by RNA polymerase II"/>
    <property type="evidence" value="ECO:0007669"/>
    <property type="project" value="UniProtKB-ARBA"/>
</dbReference>
<dbReference type="GO" id="GO:0000978">
    <property type="term" value="F:RNA polymerase II cis-regulatory region sequence-specific DNA binding"/>
    <property type="evidence" value="ECO:0007669"/>
    <property type="project" value="TreeGrafter"/>
</dbReference>
<evidence type="ECO:0000259" key="17">
    <source>
        <dbReference type="PROSITE" id="PS51915"/>
    </source>
</evidence>
<evidence type="ECO:0000259" key="16">
    <source>
        <dbReference type="PROSITE" id="PS50950"/>
    </source>
</evidence>
<evidence type="ECO:0000313" key="18">
    <source>
        <dbReference type="EMBL" id="KAK9753358.1"/>
    </source>
</evidence>
<dbReference type="SMART" id="SM00692">
    <property type="entry name" value="DM3"/>
    <property type="match status" value="1"/>
</dbReference>
<keyword evidence="3" id="KW-0302">Gap protein</keyword>
<feature type="domain" description="C2H2-type" evidence="15">
    <location>
        <begin position="767"/>
        <end position="795"/>
    </location>
</feature>
<keyword evidence="3" id="KW-0217">Developmental protein</keyword>
<feature type="domain" description="C2H2-type" evidence="15">
    <location>
        <begin position="617"/>
        <end position="645"/>
    </location>
</feature>
<keyword evidence="7 14" id="KW-0862">Zinc</keyword>
<proteinExistence type="inferred from homology"/>
<keyword evidence="19" id="KW-1185">Reference proteome</keyword>
<evidence type="ECO:0000256" key="2">
    <source>
        <dbReference type="ARBA" id="ARBA00006991"/>
    </source>
</evidence>
<sequence>MDVQALNKDNCIVPGCASIGNPEQGINRTYFFQFPNDANMRKIWKFACTIPDDLSTETGKICHFHFDPSDYEKVTLWEPKRGIQYVAKLKFYAIPSQKLPRSSGTAAKTHVDADIDKDAVDTTPVCDKTYEKHPDESTNLARVKPLGKKCAAAFCNSQSENVFDFPHHEHCSMLYTKWLSICDDEVKNIPPEKLTESYGICDNHFEKETLILPALLPTLPHDNTDIEPDAKKFREKCRLCFKTGSIDLFNYKYSGKLLKDIIKIFIPIDIKPNDVSQLICENCKSDVIRFYNFLRISLQLDKYFQTLKKPKNAIAVTPVVPVPEVIVVKSEDEEEPEEVTVEDTIVRADSTILEKRLTTNDMINMTVVKRMGEALKSALAPSSKVANEKCDYRVPTYVIEHFHNYGKQTYITPNASKPKTSKKRIRKYSKKKREIRKYSKKKRELICIHCNQTIQNVDSIQDHCKENDHPPIIICRKCKQMFKSQEELDEHSKTHVKYTGGICEKCGKLFSKRENLSIHLNTVHSNKWKIRHECKTCSKKFSAGQTLKEHINRVHKNFKPFCCEHCGATFTTMANLRGHQFTHSNYRPHICLICNKGFHKRNTLKVHLVKHTGERNYSCDKCGIAYKRQQNLRRHNRKYHPGPEDPQTHQLPRKCSQCDKVFDSIELMKVHMRQHRNKINKNLDCKYCDKKFANTTVLDLHMSVHTGKKRFKCHICKKQFTQKPHLQSHMLVHTGEKPYACKHCTKSFAHLSTLIVHERIHTGETPYVCQVCGKGYGHLTNYKKHALSQHGLTTPKKRDYSRMRIVNEEDNEVTDTVESSVFNVTEEIENDMAVTSIFEGLIAQDDEG</sequence>
<keyword evidence="4 14" id="KW-0479">Metal-binding</keyword>
<comment type="function">
    <text evidence="11">Krueppel is a gap class segmentation protein.</text>
</comment>
<dbReference type="PROSITE" id="PS50157">
    <property type="entry name" value="ZINC_FINGER_C2H2_2"/>
    <property type="match status" value="11"/>
</dbReference>
<dbReference type="InterPro" id="IPR006612">
    <property type="entry name" value="THAP_Znf"/>
</dbReference>
<dbReference type="GO" id="GO:0000981">
    <property type="term" value="F:DNA-binding transcription factor activity, RNA polymerase II-specific"/>
    <property type="evidence" value="ECO:0007669"/>
    <property type="project" value="TreeGrafter"/>
</dbReference>
<evidence type="ECO:0000256" key="1">
    <source>
        <dbReference type="ARBA" id="ARBA00004123"/>
    </source>
</evidence>
<keyword evidence="9" id="KW-0539">Nucleus</keyword>
<feature type="domain" description="C2H2-type" evidence="15">
    <location>
        <begin position="532"/>
        <end position="560"/>
    </location>
</feature>
<dbReference type="Gene3D" id="3.40.1800.20">
    <property type="match status" value="1"/>
</dbReference>
<dbReference type="Pfam" id="PF13912">
    <property type="entry name" value="zf-C2H2_6"/>
    <property type="match status" value="1"/>
</dbReference>
<accession>A0AAW1N3W8</accession>
<feature type="domain" description="C2H2-type" evidence="15">
    <location>
        <begin position="683"/>
        <end position="710"/>
    </location>
</feature>
<comment type="caution">
    <text evidence="18">The sequence shown here is derived from an EMBL/GenBank/DDBJ whole genome shotgun (WGS) entry which is preliminary data.</text>
</comment>
<dbReference type="PROSITE" id="PS50950">
    <property type="entry name" value="ZF_THAP"/>
    <property type="match status" value="2"/>
</dbReference>
<comment type="subcellular location">
    <subcellularLocation>
        <location evidence="1">Nucleus</location>
    </subcellularLocation>
</comment>
<evidence type="ECO:0000256" key="14">
    <source>
        <dbReference type="PROSITE-ProRule" id="PRU01263"/>
    </source>
</evidence>
<feature type="domain" description="C2H2-type" evidence="15">
    <location>
        <begin position="473"/>
        <end position="495"/>
    </location>
</feature>
<feature type="domain" description="C2H2-type" evidence="15">
    <location>
        <begin position="739"/>
        <end position="766"/>
    </location>
</feature>
<evidence type="ECO:0000256" key="8">
    <source>
        <dbReference type="ARBA" id="ARBA00023125"/>
    </source>
</evidence>
<dbReference type="PANTHER" id="PTHR19818">
    <property type="entry name" value="ZINC FINGER PROTEIN ZIC AND GLI"/>
    <property type="match status" value="1"/>
</dbReference>
<dbReference type="SUPFAM" id="SSF57716">
    <property type="entry name" value="Glucocorticoid receptor-like (DNA-binding domain)"/>
    <property type="match status" value="2"/>
</dbReference>
<dbReference type="FunFam" id="3.30.160.60:FF:000624">
    <property type="entry name" value="zinc finger protein 697"/>
    <property type="match status" value="1"/>
</dbReference>
<dbReference type="InterPro" id="IPR013087">
    <property type="entry name" value="Znf_C2H2_type"/>
</dbReference>
<dbReference type="Gene3D" id="3.30.160.60">
    <property type="entry name" value="Classic Zinc Finger"/>
    <property type="match status" value="9"/>
</dbReference>
<dbReference type="Pfam" id="PF07776">
    <property type="entry name" value="zf-AD"/>
    <property type="match status" value="1"/>
</dbReference>
<dbReference type="PROSITE" id="PS51915">
    <property type="entry name" value="ZAD"/>
    <property type="match status" value="1"/>
</dbReference>
<dbReference type="SMART" id="SM00355">
    <property type="entry name" value="ZnF_C2H2"/>
    <property type="match status" value="12"/>
</dbReference>
<feature type="binding site" evidence="14">
    <location>
        <position position="280"/>
    </location>
    <ligand>
        <name>Zn(2+)</name>
        <dbReference type="ChEBI" id="CHEBI:29105"/>
    </ligand>
</feature>
<feature type="domain" description="C2H2-type" evidence="15">
    <location>
        <begin position="711"/>
        <end position="738"/>
    </location>
</feature>
<feature type="domain" description="C2H2-type" evidence="15">
    <location>
        <begin position="501"/>
        <end position="529"/>
    </location>
</feature>
<comment type="similarity">
    <text evidence="2">Belongs to the krueppel C2H2-type zinc-finger protein family.</text>
</comment>
<evidence type="ECO:0000256" key="7">
    <source>
        <dbReference type="ARBA" id="ARBA00022833"/>
    </source>
</evidence>
<feature type="domain" description="C2H2-type" evidence="15">
    <location>
        <begin position="589"/>
        <end position="616"/>
    </location>
</feature>
<feature type="domain" description="ZAD" evidence="17">
    <location>
        <begin position="235"/>
        <end position="307"/>
    </location>
</feature>
<organism evidence="18 19">
    <name type="scientific">Popillia japonica</name>
    <name type="common">Japanese beetle</name>
    <dbReference type="NCBI Taxonomy" id="7064"/>
    <lineage>
        <taxon>Eukaryota</taxon>
        <taxon>Metazoa</taxon>
        <taxon>Ecdysozoa</taxon>
        <taxon>Arthropoda</taxon>
        <taxon>Hexapoda</taxon>
        <taxon>Insecta</taxon>
        <taxon>Pterygota</taxon>
        <taxon>Neoptera</taxon>
        <taxon>Endopterygota</taxon>
        <taxon>Coleoptera</taxon>
        <taxon>Polyphaga</taxon>
        <taxon>Scarabaeiformia</taxon>
        <taxon>Scarabaeidae</taxon>
        <taxon>Rutelinae</taxon>
        <taxon>Popillia</taxon>
    </lineage>
</organism>
<dbReference type="InterPro" id="IPR038441">
    <property type="entry name" value="THAP_Znf_sf"/>
</dbReference>
<dbReference type="Proteomes" id="UP001458880">
    <property type="component" value="Unassembled WGS sequence"/>
</dbReference>